<sequence>MPPRSEPSAAASPVRSRPVDLGAPALVGIRRLTALDTVRARIALAVDLGLLGPGERLPASEEIARTLGVGEMTVRRALVSLCRDGVLERRPGRAGGTLVAERPARGAVQEIAAYAASATAVHRLIDQRVLVECGVAHLAAREAGEESLARLRSLVEEMDAAAAWTDFHALDQRFHEAVAAATGLPVEPYRALLEELYAYFLPYPISRLRASNDEHRRLVDALERRDPVAAVEVARRHVSVLHESMFVGLLDQGDDGPG</sequence>
<dbReference type="AlphaFoldDB" id="A0A1G9VTL0"/>
<dbReference type="GO" id="GO:0003677">
    <property type="term" value="F:DNA binding"/>
    <property type="evidence" value="ECO:0007669"/>
    <property type="project" value="UniProtKB-KW"/>
</dbReference>
<proteinExistence type="predicted"/>
<organism evidence="5 6">
    <name type="scientific">Geodermatophilus siccatus</name>
    <dbReference type="NCBI Taxonomy" id="1137991"/>
    <lineage>
        <taxon>Bacteria</taxon>
        <taxon>Bacillati</taxon>
        <taxon>Actinomycetota</taxon>
        <taxon>Actinomycetes</taxon>
        <taxon>Geodermatophilales</taxon>
        <taxon>Geodermatophilaceae</taxon>
        <taxon>Geodermatophilus</taxon>
    </lineage>
</organism>
<dbReference type="SMART" id="SM00895">
    <property type="entry name" value="FCD"/>
    <property type="match status" value="1"/>
</dbReference>
<accession>A0A1G9VTL0</accession>
<dbReference type="EMBL" id="FNHE01000008">
    <property type="protein sequence ID" value="SDM75558.1"/>
    <property type="molecule type" value="Genomic_DNA"/>
</dbReference>
<dbReference type="Gene3D" id="1.20.120.530">
    <property type="entry name" value="GntR ligand-binding domain-like"/>
    <property type="match status" value="1"/>
</dbReference>
<dbReference type="Pfam" id="PF00392">
    <property type="entry name" value="GntR"/>
    <property type="match status" value="1"/>
</dbReference>
<dbReference type="SUPFAM" id="SSF46785">
    <property type="entry name" value="Winged helix' DNA-binding domain"/>
    <property type="match status" value="1"/>
</dbReference>
<dbReference type="Pfam" id="PF07729">
    <property type="entry name" value="FCD"/>
    <property type="match status" value="1"/>
</dbReference>
<dbReference type="OrthoDB" id="9784718at2"/>
<keyword evidence="6" id="KW-1185">Reference proteome</keyword>
<dbReference type="SUPFAM" id="SSF48008">
    <property type="entry name" value="GntR ligand-binding domain-like"/>
    <property type="match status" value="1"/>
</dbReference>
<evidence type="ECO:0000256" key="1">
    <source>
        <dbReference type="ARBA" id="ARBA00023015"/>
    </source>
</evidence>
<keyword evidence="2 5" id="KW-0238">DNA-binding</keyword>
<dbReference type="SMART" id="SM00345">
    <property type="entry name" value="HTH_GNTR"/>
    <property type="match status" value="1"/>
</dbReference>
<keyword evidence="3" id="KW-0804">Transcription</keyword>
<dbReference type="Gene3D" id="1.10.10.10">
    <property type="entry name" value="Winged helix-like DNA-binding domain superfamily/Winged helix DNA-binding domain"/>
    <property type="match status" value="1"/>
</dbReference>
<dbReference type="InterPro" id="IPR036388">
    <property type="entry name" value="WH-like_DNA-bd_sf"/>
</dbReference>
<dbReference type="RefSeq" id="WP_091220608.1">
    <property type="nucleotide sequence ID" value="NZ_FNHE01000008.1"/>
</dbReference>
<dbReference type="PANTHER" id="PTHR43537">
    <property type="entry name" value="TRANSCRIPTIONAL REGULATOR, GNTR FAMILY"/>
    <property type="match status" value="1"/>
</dbReference>
<evidence type="ECO:0000313" key="6">
    <source>
        <dbReference type="Proteomes" id="UP000198680"/>
    </source>
</evidence>
<dbReference type="PANTHER" id="PTHR43537:SF45">
    <property type="entry name" value="GNTR FAMILY REGULATORY PROTEIN"/>
    <property type="match status" value="1"/>
</dbReference>
<feature type="domain" description="HTH gntR-type" evidence="4">
    <location>
        <begin position="32"/>
        <end position="102"/>
    </location>
</feature>
<reference evidence="6" key="1">
    <citation type="submission" date="2016-10" db="EMBL/GenBank/DDBJ databases">
        <authorList>
            <person name="Varghese N."/>
            <person name="Submissions S."/>
        </authorList>
    </citation>
    <scope>NUCLEOTIDE SEQUENCE [LARGE SCALE GENOMIC DNA]</scope>
    <source>
        <strain evidence="6">DSM 45419</strain>
    </source>
</reference>
<evidence type="ECO:0000256" key="2">
    <source>
        <dbReference type="ARBA" id="ARBA00023125"/>
    </source>
</evidence>
<evidence type="ECO:0000313" key="5">
    <source>
        <dbReference type="EMBL" id="SDM75558.1"/>
    </source>
</evidence>
<dbReference type="STRING" id="1137991.SAMN05660642_03257"/>
<dbReference type="InterPro" id="IPR036390">
    <property type="entry name" value="WH_DNA-bd_sf"/>
</dbReference>
<evidence type="ECO:0000259" key="4">
    <source>
        <dbReference type="PROSITE" id="PS50949"/>
    </source>
</evidence>
<dbReference type="Proteomes" id="UP000198680">
    <property type="component" value="Unassembled WGS sequence"/>
</dbReference>
<gene>
    <name evidence="5" type="ORF">SAMN05660642_03257</name>
</gene>
<name>A0A1G9VTL0_9ACTN</name>
<keyword evidence="1" id="KW-0805">Transcription regulation</keyword>
<dbReference type="InterPro" id="IPR011711">
    <property type="entry name" value="GntR_C"/>
</dbReference>
<dbReference type="PROSITE" id="PS50949">
    <property type="entry name" value="HTH_GNTR"/>
    <property type="match status" value="1"/>
</dbReference>
<dbReference type="InterPro" id="IPR008920">
    <property type="entry name" value="TF_FadR/GntR_C"/>
</dbReference>
<dbReference type="GO" id="GO:0003700">
    <property type="term" value="F:DNA-binding transcription factor activity"/>
    <property type="evidence" value="ECO:0007669"/>
    <property type="project" value="InterPro"/>
</dbReference>
<protein>
    <submittedName>
        <fullName evidence="5">DNA-binding transcriptional regulator, FadR family</fullName>
    </submittedName>
</protein>
<dbReference type="InterPro" id="IPR000524">
    <property type="entry name" value="Tscrpt_reg_HTH_GntR"/>
</dbReference>
<evidence type="ECO:0000256" key="3">
    <source>
        <dbReference type="ARBA" id="ARBA00023163"/>
    </source>
</evidence>